<dbReference type="SUPFAM" id="SSF82153">
    <property type="entry name" value="FAS1 domain"/>
    <property type="match status" value="1"/>
</dbReference>
<dbReference type="PROSITE" id="PS50213">
    <property type="entry name" value="FAS1"/>
    <property type="match status" value="1"/>
</dbReference>
<sequence length="242" mass="25696">MVVGSALRQGLRRISGVAVFGGTERAEGYLRAESTGPRTKNMTMKPLLLISFAVAASCVPATFAQDVEVVEVPVVPAPGTGIDVDTDVAPAATLPDDKADLDDPITKQIAASPGLSKLQTLIEAAEFESRLNAEGPITFFAPNNTAFRDMSDEEFQQLLLPTNKERLVKLLERHIVDGPLAARDMETGALETASGEQVLVVVEGESITVGEANLTMADLAASNGSFHMIDHILKTVPSDARK</sequence>
<gene>
    <name evidence="2" type="ORF">HAHE_07610</name>
</gene>
<dbReference type="Proteomes" id="UP001374893">
    <property type="component" value="Chromosome"/>
</dbReference>
<dbReference type="PANTHER" id="PTHR10900">
    <property type="entry name" value="PERIOSTIN-RELATED"/>
    <property type="match status" value="1"/>
</dbReference>
<name>A0ABM7RBZ4_9BACT</name>
<dbReference type="Pfam" id="PF02469">
    <property type="entry name" value="Fasciclin"/>
    <property type="match status" value="1"/>
</dbReference>
<keyword evidence="3" id="KW-1185">Reference proteome</keyword>
<proteinExistence type="predicted"/>
<reference evidence="2 3" key="1">
    <citation type="submission" date="2021-06" db="EMBL/GenBank/DDBJ databases">
        <title>Complete genome of Haloferula helveola possessing various polysaccharide degrading enzymes.</title>
        <authorList>
            <person name="Takami H."/>
            <person name="Huang C."/>
            <person name="Hamasaki K."/>
        </authorList>
    </citation>
    <scope>NUCLEOTIDE SEQUENCE [LARGE SCALE GENOMIC DNA]</scope>
    <source>
        <strain evidence="2 3">CN-1</strain>
    </source>
</reference>
<protein>
    <submittedName>
        <fullName evidence="2">Beta-Ig-H3/fasciclin protein</fullName>
    </submittedName>
</protein>
<evidence type="ECO:0000313" key="2">
    <source>
        <dbReference type="EMBL" id="BCX46853.1"/>
    </source>
</evidence>
<accession>A0ABM7RBZ4</accession>
<dbReference type="InterPro" id="IPR036378">
    <property type="entry name" value="FAS1_dom_sf"/>
</dbReference>
<feature type="domain" description="FAS1" evidence="1">
    <location>
        <begin position="102"/>
        <end position="233"/>
    </location>
</feature>
<dbReference type="InterPro" id="IPR000782">
    <property type="entry name" value="FAS1_domain"/>
</dbReference>
<dbReference type="Gene3D" id="2.30.180.10">
    <property type="entry name" value="FAS1 domain"/>
    <property type="match status" value="1"/>
</dbReference>
<dbReference type="SMART" id="SM00554">
    <property type="entry name" value="FAS1"/>
    <property type="match status" value="1"/>
</dbReference>
<dbReference type="InterPro" id="IPR050904">
    <property type="entry name" value="Adhesion/Biosynth-related"/>
</dbReference>
<organism evidence="2 3">
    <name type="scientific">Haloferula helveola</name>
    <dbReference type="NCBI Taxonomy" id="490095"/>
    <lineage>
        <taxon>Bacteria</taxon>
        <taxon>Pseudomonadati</taxon>
        <taxon>Verrucomicrobiota</taxon>
        <taxon>Verrucomicrobiia</taxon>
        <taxon>Verrucomicrobiales</taxon>
        <taxon>Verrucomicrobiaceae</taxon>
        <taxon>Haloferula</taxon>
    </lineage>
</organism>
<evidence type="ECO:0000259" key="1">
    <source>
        <dbReference type="PROSITE" id="PS50213"/>
    </source>
</evidence>
<dbReference type="PANTHER" id="PTHR10900:SF77">
    <property type="entry name" value="FI19380P1"/>
    <property type="match status" value="1"/>
</dbReference>
<evidence type="ECO:0000313" key="3">
    <source>
        <dbReference type="Proteomes" id="UP001374893"/>
    </source>
</evidence>
<dbReference type="EMBL" id="AP024702">
    <property type="protein sequence ID" value="BCX46853.1"/>
    <property type="molecule type" value="Genomic_DNA"/>
</dbReference>